<reference evidence="4 5" key="1">
    <citation type="submission" date="2024-05" db="EMBL/GenBank/DDBJ databases">
        <title>A draft genome resource for the thread blight pathogen Marasmius tenuissimus strain MS-2.</title>
        <authorList>
            <person name="Yulfo-Soto G.E."/>
            <person name="Baruah I.K."/>
            <person name="Amoako-Attah I."/>
            <person name="Bukari Y."/>
            <person name="Meinhardt L.W."/>
            <person name="Bailey B.A."/>
            <person name="Cohen S.P."/>
        </authorList>
    </citation>
    <scope>NUCLEOTIDE SEQUENCE [LARGE SCALE GENOMIC DNA]</scope>
    <source>
        <strain evidence="4 5">MS-2</strain>
    </source>
</reference>
<gene>
    <name evidence="4" type="ORF">AAF712_005426</name>
</gene>
<evidence type="ECO:0000259" key="3">
    <source>
        <dbReference type="PROSITE" id="PS51164"/>
    </source>
</evidence>
<dbReference type="InterPro" id="IPR035971">
    <property type="entry name" value="CBD_sf"/>
</dbReference>
<dbReference type="InterPro" id="IPR057230">
    <property type="entry name" value="DUF7908"/>
</dbReference>
<feature type="chain" id="PRO_5045047993" description="CBM1 domain-containing protein" evidence="2">
    <location>
        <begin position="21"/>
        <end position="241"/>
    </location>
</feature>
<protein>
    <recommendedName>
        <fullName evidence="3">CBM1 domain-containing protein</fullName>
    </recommendedName>
</protein>
<feature type="domain" description="CBM1" evidence="3">
    <location>
        <begin position="21"/>
        <end position="57"/>
    </location>
</feature>
<dbReference type="SMART" id="SM00236">
    <property type="entry name" value="fCBD"/>
    <property type="match status" value="1"/>
</dbReference>
<dbReference type="Pfam" id="PF25485">
    <property type="entry name" value="DUF7908"/>
    <property type="match status" value="1"/>
</dbReference>
<keyword evidence="1 2" id="KW-0732">Signal</keyword>
<proteinExistence type="predicted"/>
<name>A0ABR3A295_9AGAR</name>
<dbReference type="Pfam" id="PF00734">
    <property type="entry name" value="CBM_1"/>
    <property type="match status" value="1"/>
</dbReference>
<dbReference type="InterPro" id="IPR000254">
    <property type="entry name" value="CBD"/>
</dbReference>
<dbReference type="EMBL" id="JBBXMP010000025">
    <property type="protein sequence ID" value="KAL0067439.1"/>
    <property type="molecule type" value="Genomic_DNA"/>
</dbReference>
<dbReference type="PROSITE" id="PS00562">
    <property type="entry name" value="CBM1_1"/>
    <property type="match status" value="1"/>
</dbReference>
<keyword evidence="5" id="KW-1185">Reference proteome</keyword>
<accession>A0ABR3A295</accession>
<comment type="caution">
    <text evidence="4">The sequence shown here is derived from an EMBL/GenBank/DDBJ whole genome shotgun (WGS) entry which is preliminary data.</text>
</comment>
<evidence type="ECO:0000313" key="5">
    <source>
        <dbReference type="Proteomes" id="UP001437256"/>
    </source>
</evidence>
<evidence type="ECO:0000313" key="4">
    <source>
        <dbReference type="EMBL" id="KAL0067439.1"/>
    </source>
</evidence>
<dbReference type="SUPFAM" id="SSF57180">
    <property type="entry name" value="Cellulose-binding domain"/>
    <property type="match status" value="1"/>
</dbReference>
<sequence>MFHCLSFAGSLLILAGTVSAQTAPQYGQCGGIGWTGATTCPSGWTCTVSNPYYSQCLPGGNGGGSGGGTTTGGGGGGGTPTTTATSGTATLGAGMSWIRAVVDPNFHKYLQSEVLGTASDAVLGDPSNAAQFQITNGQLVQSANGKSLYAVVEPLTDTTAKKLKVTWSASQATSGTFVWSGDTLEWSSPTITRPQINAWLVCPDAAGNRDLYVNLGAYGYQTPEGCADQTIHAYTGSTATA</sequence>
<organism evidence="4 5">
    <name type="scientific">Marasmius tenuissimus</name>
    <dbReference type="NCBI Taxonomy" id="585030"/>
    <lineage>
        <taxon>Eukaryota</taxon>
        <taxon>Fungi</taxon>
        <taxon>Dikarya</taxon>
        <taxon>Basidiomycota</taxon>
        <taxon>Agaricomycotina</taxon>
        <taxon>Agaricomycetes</taxon>
        <taxon>Agaricomycetidae</taxon>
        <taxon>Agaricales</taxon>
        <taxon>Marasmiineae</taxon>
        <taxon>Marasmiaceae</taxon>
        <taxon>Marasmius</taxon>
    </lineage>
</organism>
<evidence type="ECO:0000256" key="2">
    <source>
        <dbReference type="SAM" id="SignalP"/>
    </source>
</evidence>
<feature type="signal peptide" evidence="2">
    <location>
        <begin position="1"/>
        <end position="20"/>
    </location>
</feature>
<dbReference type="PROSITE" id="PS51164">
    <property type="entry name" value="CBM1_2"/>
    <property type="match status" value="1"/>
</dbReference>
<dbReference type="Proteomes" id="UP001437256">
    <property type="component" value="Unassembled WGS sequence"/>
</dbReference>
<evidence type="ECO:0000256" key="1">
    <source>
        <dbReference type="ARBA" id="ARBA00022729"/>
    </source>
</evidence>